<reference evidence="1" key="1">
    <citation type="submission" date="2023-04" db="EMBL/GenBank/DDBJ databases">
        <title>Black Yeasts Isolated from many extreme environments.</title>
        <authorList>
            <person name="Coleine C."/>
            <person name="Stajich J.E."/>
            <person name="Selbmann L."/>
        </authorList>
    </citation>
    <scope>NUCLEOTIDE SEQUENCE</scope>
    <source>
        <strain evidence="1">CCFEE 5312</strain>
    </source>
</reference>
<sequence>MPSVVITGAARGLGYGFMQYFSAQGWTVFGLVRRNKAETEAKVEKEGLKNVTIFEADVQDAPALQKAAEGVSKITGGKLDIMINNAASLAPNYRWENLDEIPTAVLEEELTDAYRVNVIGVIFGTNAFLPLIRAGSMKKVITLATGMADLDLTNELDVTSAAAYSISKTATNMVVAKYNASYGKSEGILFLALSPGMVDTGMNGDAETEQAQKGMQKMITSFAKYAPHFKGPITVEESISAMVDVITKATPESLGGGFVSHHGDKNWL</sequence>
<dbReference type="SUPFAM" id="SSF51735">
    <property type="entry name" value="NAD(P)-binding Rossmann-fold domains"/>
    <property type="match status" value="1"/>
</dbReference>
<dbReference type="GO" id="GO:0016616">
    <property type="term" value="F:oxidoreductase activity, acting on the CH-OH group of donors, NAD or NADP as acceptor"/>
    <property type="evidence" value="ECO:0007669"/>
    <property type="project" value="TreeGrafter"/>
</dbReference>
<dbReference type="Proteomes" id="UP001271007">
    <property type="component" value="Unassembled WGS sequence"/>
</dbReference>
<dbReference type="PRINTS" id="PR00081">
    <property type="entry name" value="GDHRDH"/>
</dbReference>
<dbReference type="PANTHER" id="PTHR45458">
    <property type="entry name" value="SHORT-CHAIN DEHYDROGENASE/REDUCTASE SDR"/>
    <property type="match status" value="1"/>
</dbReference>
<evidence type="ECO:0008006" key="3">
    <source>
        <dbReference type="Google" id="ProtNLM"/>
    </source>
</evidence>
<evidence type="ECO:0000313" key="1">
    <source>
        <dbReference type="EMBL" id="KAK3058785.1"/>
    </source>
</evidence>
<protein>
    <recommendedName>
        <fullName evidence="3">NAD(P)-binding protein</fullName>
    </recommendedName>
</protein>
<evidence type="ECO:0000313" key="2">
    <source>
        <dbReference type="Proteomes" id="UP001271007"/>
    </source>
</evidence>
<dbReference type="AlphaFoldDB" id="A0AAJ0LX96"/>
<gene>
    <name evidence="1" type="ORF">LTR09_000350</name>
</gene>
<dbReference type="PANTHER" id="PTHR45458:SF3">
    <property type="entry name" value="CHAIN DEHYDROGENASE (ATSC), PUTATIVE-RELATED"/>
    <property type="match status" value="1"/>
</dbReference>
<organism evidence="1 2">
    <name type="scientific">Extremus antarcticus</name>
    <dbReference type="NCBI Taxonomy" id="702011"/>
    <lineage>
        <taxon>Eukaryota</taxon>
        <taxon>Fungi</taxon>
        <taxon>Dikarya</taxon>
        <taxon>Ascomycota</taxon>
        <taxon>Pezizomycotina</taxon>
        <taxon>Dothideomycetes</taxon>
        <taxon>Dothideomycetidae</taxon>
        <taxon>Mycosphaerellales</taxon>
        <taxon>Extremaceae</taxon>
        <taxon>Extremus</taxon>
    </lineage>
</organism>
<accession>A0AAJ0LX96</accession>
<keyword evidence="2" id="KW-1185">Reference proteome</keyword>
<proteinExistence type="predicted"/>
<dbReference type="InterPro" id="IPR036291">
    <property type="entry name" value="NAD(P)-bd_dom_sf"/>
</dbReference>
<dbReference type="EMBL" id="JAWDJX010000001">
    <property type="protein sequence ID" value="KAK3058785.1"/>
    <property type="molecule type" value="Genomic_DNA"/>
</dbReference>
<dbReference type="Pfam" id="PF00106">
    <property type="entry name" value="adh_short"/>
    <property type="match status" value="1"/>
</dbReference>
<dbReference type="InterPro" id="IPR002347">
    <property type="entry name" value="SDR_fam"/>
</dbReference>
<comment type="caution">
    <text evidence="1">The sequence shown here is derived from an EMBL/GenBank/DDBJ whole genome shotgun (WGS) entry which is preliminary data.</text>
</comment>
<dbReference type="Gene3D" id="3.40.50.720">
    <property type="entry name" value="NAD(P)-binding Rossmann-like Domain"/>
    <property type="match status" value="1"/>
</dbReference>
<name>A0AAJ0LX96_9PEZI</name>
<dbReference type="InterPro" id="IPR052184">
    <property type="entry name" value="SDR_enzymes"/>
</dbReference>